<dbReference type="InterPro" id="IPR001650">
    <property type="entry name" value="Helicase_C-like"/>
</dbReference>
<sequence length="389" mass="45023">MNFSQLGISEGNVSSLKQHMNISEPTPVQKKAIPFILKGQHIMAQAKTGTGKTLAFVLPIIEKLSFQNNEALILVPTRELAKQVEAVIKDLRNPKVKSMTIYGGVSINDQIRKLERGVHIIVGTPGRIIDLYKRSHLSFHNIKFAVLDEADRLWDMGFAPDVKYILDSISRSLRKNDKYQFMLFSATLDNDIRQVVKKFTGNKFQFLNLSRDSLTVGSTRQFYYLIEFYSQKLSTFIRVLKKERPKSALIFVNTKKTASWLHDNLKKRKDVHYKIGIISGSLSQFQREKILKQYREKQIQLLIATDVAARGLDIDDISHVFNYDVPKYPENYIHRIGRTSRMGKRGVAITLCLKDEYEYLCHIEGLIDKEIRLKTLYNKEQTKYHNPFY</sequence>
<dbReference type="InterPro" id="IPR027417">
    <property type="entry name" value="P-loop_NTPase"/>
</dbReference>
<dbReference type="PANTHER" id="PTHR47959:SF13">
    <property type="entry name" value="ATP-DEPENDENT RNA HELICASE RHLE"/>
    <property type="match status" value="1"/>
</dbReference>
<organism evidence="8">
    <name type="scientific">marine sediment metagenome</name>
    <dbReference type="NCBI Taxonomy" id="412755"/>
    <lineage>
        <taxon>unclassified sequences</taxon>
        <taxon>metagenomes</taxon>
        <taxon>ecological metagenomes</taxon>
    </lineage>
</organism>
<dbReference type="SMART" id="SM00487">
    <property type="entry name" value="DEXDc"/>
    <property type="match status" value="1"/>
</dbReference>
<feature type="domain" description="Helicase ATP-binding" evidence="5">
    <location>
        <begin position="33"/>
        <end position="206"/>
    </location>
</feature>
<dbReference type="InterPro" id="IPR050079">
    <property type="entry name" value="DEAD_box_RNA_helicase"/>
</dbReference>
<dbReference type="EMBL" id="LAZR01002381">
    <property type="protein sequence ID" value="KKN30780.1"/>
    <property type="molecule type" value="Genomic_DNA"/>
</dbReference>
<dbReference type="GO" id="GO:0016787">
    <property type="term" value="F:hydrolase activity"/>
    <property type="evidence" value="ECO:0007669"/>
    <property type="project" value="UniProtKB-KW"/>
</dbReference>
<dbReference type="InterPro" id="IPR044742">
    <property type="entry name" value="DEAD/DEAH_RhlB"/>
</dbReference>
<keyword evidence="1" id="KW-0547">Nucleotide-binding</keyword>
<dbReference type="InterPro" id="IPR014001">
    <property type="entry name" value="Helicase_ATP-bd"/>
</dbReference>
<evidence type="ECO:0000256" key="1">
    <source>
        <dbReference type="ARBA" id="ARBA00022741"/>
    </source>
</evidence>
<dbReference type="GO" id="GO:0005524">
    <property type="term" value="F:ATP binding"/>
    <property type="evidence" value="ECO:0007669"/>
    <property type="project" value="UniProtKB-KW"/>
</dbReference>
<evidence type="ECO:0000256" key="2">
    <source>
        <dbReference type="ARBA" id="ARBA00022801"/>
    </source>
</evidence>
<dbReference type="InterPro" id="IPR011545">
    <property type="entry name" value="DEAD/DEAH_box_helicase_dom"/>
</dbReference>
<reference evidence="8" key="1">
    <citation type="journal article" date="2015" name="Nature">
        <title>Complex archaea that bridge the gap between prokaryotes and eukaryotes.</title>
        <authorList>
            <person name="Spang A."/>
            <person name="Saw J.H."/>
            <person name="Jorgensen S.L."/>
            <person name="Zaremba-Niedzwiedzka K."/>
            <person name="Martijn J."/>
            <person name="Lind A.E."/>
            <person name="van Eijk R."/>
            <person name="Schleper C."/>
            <person name="Guy L."/>
            <person name="Ettema T.J."/>
        </authorList>
    </citation>
    <scope>NUCLEOTIDE SEQUENCE</scope>
</reference>
<evidence type="ECO:0000259" key="7">
    <source>
        <dbReference type="PROSITE" id="PS51195"/>
    </source>
</evidence>
<dbReference type="Gene3D" id="3.40.50.300">
    <property type="entry name" value="P-loop containing nucleotide triphosphate hydrolases"/>
    <property type="match status" value="2"/>
</dbReference>
<name>A0A0F9PG44_9ZZZZ</name>
<dbReference type="PANTHER" id="PTHR47959">
    <property type="entry name" value="ATP-DEPENDENT RNA HELICASE RHLE-RELATED"/>
    <property type="match status" value="1"/>
</dbReference>
<feature type="domain" description="DEAD-box RNA helicase Q" evidence="7">
    <location>
        <begin position="1"/>
        <end position="30"/>
    </location>
</feature>
<keyword evidence="4" id="KW-0067">ATP-binding</keyword>
<dbReference type="Pfam" id="PF00270">
    <property type="entry name" value="DEAD"/>
    <property type="match status" value="1"/>
</dbReference>
<evidence type="ECO:0000313" key="8">
    <source>
        <dbReference type="EMBL" id="KKN30780.1"/>
    </source>
</evidence>
<dbReference type="CDD" id="cd00268">
    <property type="entry name" value="DEADc"/>
    <property type="match status" value="1"/>
</dbReference>
<evidence type="ECO:0000256" key="3">
    <source>
        <dbReference type="ARBA" id="ARBA00022806"/>
    </source>
</evidence>
<evidence type="ECO:0000259" key="5">
    <source>
        <dbReference type="PROSITE" id="PS51192"/>
    </source>
</evidence>
<keyword evidence="3" id="KW-0347">Helicase</keyword>
<protein>
    <recommendedName>
        <fullName evidence="9">RNA helicase</fullName>
    </recommendedName>
</protein>
<gene>
    <name evidence="8" type="ORF">LCGC14_0830650</name>
</gene>
<dbReference type="GO" id="GO:0005829">
    <property type="term" value="C:cytosol"/>
    <property type="evidence" value="ECO:0007669"/>
    <property type="project" value="TreeGrafter"/>
</dbReference>
<dbReference type="CDD" id="cd18787">
    <property type="entry name" value="SF2_C_DEAD"/>
    <property type="match status" value="1"/>
</dbReference>
<dbReference type="PROSITE" id="PS51195">
    <property type="entry name" value="Q_MOTIF"/>
    <property type="match status" value="1"/>
</dbReference>
<dbReference type="SUPFAM" id="SSF52540">
    <property type="entry name" value="P-loop containing nucleoside triphosphate hydrolases"/>
    <property type="match status" value="1"/>
</dbReference>
<dbReference type="PROSITE" id="PS51192">
    <property type="entry name" value="HELICASE_ATP_BIND_1"/>
    <property type="match status" value="1"/>
</dbReference>
<dbReference type="GO" id="GO:0003724">
    <property type="term" value="F:RNA helicase activity"/>
    <property type="evidence" value="ECO:0007669"/>
    <property type="project" value="InterPro"/>
</dbReference>
<evidence type="ECO:0000259" key="6">
    <source>
        <dbReference type="PROSITE" id="PS51194"/>
    </source>
</evidence>
<comment type="caution">
    <text evidence="8">The sequence shown here is derived from an EMBL/GenBank/DDBJ whole genome shotgun (WGS) entry which is preliminary data.</text>
</comment>
<dbReference type="GO" id="GO:0003676">
    <property type="term" value="F:nucleic acid binding"/>
    <property type="evidence" value="ECO:0007669"/>
    <property type="project" value="InterPro"/>
</dbReference>
<keyword evidence="2" id="KW-0378">Hydrolase</keyword>
<accession>A0A0F9PG44</accession>
<evidence type="ECO:0008006" key="9">
    <source>
        <dbReference type="Google" id="ProtNLM"/>
    </source>
</evidence>
<evidence type="ECO:0000256" key="4">
    <source>
        <dbReference type="ARBA" id="ARBA00022840"/>
    </source>
</evidence>
<dbReference type="PROSITE" id="PS51194">
    <property type="entry name" value="HELICASE_CTER"/>
    <property type="match status" value="1"/>
</dbReference>
<dbReference type="Pfam" id="PF00271">
    <property type="entry name" value="Helicase_C"/>
    <property type="match status" value="1"/>
</dbReference>
<feature type="domain" description="Helicase C-terminal" evidence="6">
    <location>
        <begin position="232"/>
        <end position="384"/>
    </location>
</feature>
<dbReference type="AlphaFoldDB" id="A0A0F9PG44"/>
<proteinExistence type="predicted"/>
<dbReference type="InterPro" id="IPR014014">
    <property type="entry name" value="RNA_helicase_DEAD_Q_motif"/>
</dbReference>
<dbReference type="SMART" id="SM00490">
    <property type="entry name" value="HELICc"/>
    <property type="match status" value="1"/>
</dbReference>